<dbReference type="Gene3D" id="1.25.40.10">
    <property type="entry name" value="Tetratricopeptide repeat domain"/>
    <property type="match status" value="2"/>
</dbReference>
<dbReference type="Pfam" id="PF13525">
    <property type="entry name" value="YfiO"/>
    <property type="match status" value="1"/>
</dbReference>
<feature type="repeat" description="TPR" evidence="2">
    <location>
        <begin position="87"/>
        <end position="120"/>
    </location>
</feature>
<keyword evidence="1" id="KW-0732">Signal</keyword>
<keyword evidence="5" id="KW-1185">Reference proteome</keyword>
<evidence type="ECO:0000259" key="3">
    <source>
        <dbReference type="Pfam" id="PF13525"/>
    </source>
</evidence>
<feature type="repeat" description="TPR" evidence="2">
    <location>
        <begin position="273"/>
        <end position="306"/>
    </location>
</feature>
<sequence>MKRVLFWAGCLLWLGLLTPVRVPAPLIYTPGEGWTYEPVGGEGKWRRARAKDQLDVARAAFEQGDYRTAIRAARRVIRVWPLSDYAPEAQFLLGRCYEARKQDERAFREYQRFIEKYPRAEQVEEALERQYAIALRFLNGQWFKLWGYIPFFPSMSKTAEMLEKVVHNGPFSSVGPGAQLAVGTAREKARDYDLAVKAYETAADRYFDQPDVAAEAMYRAGMAWLKQARTAEYDQSAAGKAIAAFTDFLSLYPNDPRAAEARQHISDLKREQARGHFEIGRFYEKNRQWAGALIYYNEVLLLDPTSSYADEARRRIELLKPRVRPRETARANQP</sequence>
<reference evidence="4 5" key="1">
    <citation type="submission" date="2020-02" db="EMBL/GenBank/DDBJ databases">
        <title>Draft genome sequence of Limisphaera ngatamarikiensis NGM72.4T, a thermophilic Verrucomicrobia grouped in subdivision 3.</title>
        <authorList>
            <person name="Carere C.R."/>
            <person name="Steen J."/>
            <person name="Hugenholtz P."/>
            <person name="Stott M.B."/>
        </authorList>
    </citation>
    <scope>NUCLEOTIDE SEQUENCE [LARGE SCALE GENOMIC DNA]</scope>
    <source>
        <strain evidence="4 5">NGM72.4</strain>
    </source>
</reference>
<dbReference type="Proteomes" id="UP000477311">
    <property type="component" value="Unassembled WGS sequence"/>
</dbReference>
<dbReference type="SMART" id="SM00028">
    <property type="entry name" value="TPR"/>
    <property type="match status" value="4"/>
</dbReference>
<dbReference type="PROSITE" id="PS50005">
    <property type="entry name" value="TPR"/>
    <property type="match status" value="2"/>
</dbReference>
<evidence type="ECO:0000256" key="1">
    <source>
        <dbReference type="ARBA" id="ARBA00022729"/>
    </source>
</evidence>
<dbReference type="EMBL" id="JAAKYA010000015">
    <property type="protein sequence ID" value="NGO38416.1"/>
    <property type="molecule type" value="Genomic_DNA"/>
</dbReference>
<dbReference type="InterPro" id="IPR011990">
    <property type="entry name" value="TPR-like_helical_dom_sf"/>
</dbReference>
<dbReference type="AlphaFoldDB" id="A0A6M1RFN7"/>
<comment type="caution">
    <text evidence="4">The sequence shown here is derived from an EMBL/GenBank/DDBJ whole genome shotgun (WGS) entry which is preliminary data.</text>
</comment>
<dbReference type="SUPFAM" id="SSF48452">
    <property type="entry name" value="TPR-like"/>
    <property type="match status" value="1"/>
</dbReference>
<organism evidence="4 5">
    <name type="scientific">Limisphaera ngatamarikiensis</name>
    <dbReference type="NCBI Taxonomy" id="1324935"/>
    <lineage>
        <taxon>Bacteria</taxon>
        <taxon>Pseudomonadati</taxon>
        <taxon>Verrucomicrobiota</taxon>
        <taxon>Verrucomicrobiia</taxon>
        <taxon>Limisphaerales</taxon>
        <taxon>Limisphaeraceae</taxon>
        <taxon>Limisphaera</taxon>
    </lineage>
</organism>
<keyword evidence="2" id="KW-0802">TPR repeat</keyword>
<dbReference type="RefSeq" id="WP_165105875.1">
    <property type="nucleotide sequence ID" value="NZ_JAAKYA010000015.1"/>
</dbReference>
<dbReference type="InterPro" id="IPR019734">
    <property type="entry name" value="TPR_rpt"/>
</dbReference>
<dbReference type="Pfam" id="PF13432">
    <property type="entry name" value="TPR_16"/>
    <property type="match status" value="1"/>
</dbReference>
<feature type="domain" description="Outer membrane lipoprotein BamD-like" evidence="3">
    <location>
        <begin position="155"/>
        <end position="300"/>
    </location>
</feature>
<evidence type="ECO:0000256" key="2">
    <source>
        <dbReference type="PROSITE-ProRule" id="PRU00339"/>
    </source>
</evidence>
<dbReference type="InterPro" id="IPR039565">
    <property type="entry name" value="BamD-like"/>
</dbReference>
<accession>A0A6M1RFN7</accession>
<protein>
    <submittedName>
        <fullName evidence="4">Outer membrane protein assembly factor BamD</fullName>
    </submittedName>
</protein>
<evidence type="ECO:0000313" key="5">
    <source>
        <dbReference type="Proteomes" id="UP000477311"/>
    </source>
</evidence>
<evidence type="ECO:0000313" key="4">
    <source>
        <dbReference type="EMBL" id="NGO38416.1"/>
    </source>
</evidence>
<name>A0A6M1RFN7_9BACT</name>
<gene>
    <name evidence="4" type="primary">bamD</name>
    <name evidence="4" type="ORF">G4L39_03255</name>
</gene>
<proteinExistence type="predicted"/>